<dbReference type="EMBL" id="CAJNOJ010000750">
    <property type="protein sequence ID" value="CAF1518427.1"/>
    <property type="molecule type" value="Genomic_DNA"/>
</dbReference>
<dbReference type="InterPro" id="IPR036397">
    <property type="entry name" value="RNaseH_sf"/>
</dbReference>
<dbReference type="Gene3D" id="3.30.420.10">
    <property type="entry name" value="Ribonuclease H-like superfamily/Ribonuclease H"/>
    <property type="match status" value="1"/>
</dbReference>
<sequence length="477" mass="54969">MFFKLLAASRIVILERIRTCISNFLYAVAQCCSITVNVNDRTIRPFKTLRDAIEIIEHDEQFTELHHLLLSSRVTYYACNKCRFSSNLLLSTSEDICIYEQDSDSSEIYGTPLLTSSDEILQCSNCNEKSKNLILPVFKQIHLKCPPILMCRLSNATLNTLTNFHVKLPDYLQNRYMYTSISAILIDGYNALSVVKLKDNSTFTSTPYAKPASISKSETNDIFHTARIVIVFLKQELCVNNDDRSSPPRPVSPLHQPTTVRPDKFVLNQPVTIQLIDKNTQMRFYCHVQNKQLGRSRTTTQEQDQRIVSLADQQTLATAQDIANQLKRERVNVSERTVRRRLNEAVAKYNKPISKPLLTEQHQERRLEWALTHQDMDWNEVIFSDETTICLNSVKGLVWNLPGKKKVVRTVKYPIKVNVWGCFSSKGFGRILCFRQNLDARFMCTIYKHGLLPAAYKQFGRDSTSWKLQEDNDPKHM</sequence>
<dbReference type="AlphaFoldDB" id="A0A815UDS4"/>
<evidence type="ECO:0000313" key="2">
    <source>
        <dbReference type="EMBL" id="CAF1518427.1"/>
    </source>
</evidence>
<evidence type="ECO:0000259" key="1">
    <source>
        <dbReference type="Pfam" id="PF01498"/>
    </source>
</evidence>
<name>A0A815UDS4_ADIRI</name>
<reference evidence="2" key="1">
    <citation type="submission" date="2021-02" db="EMBL/GenBank/DDBJ databases">
        <authorList>
            <person name="Nowell W R."/>
        </authorList>
    </citation>
    <scope>NUCLEOTIDE SEQUENCE</scope>
</reference>
<dbReference type="Pfam" id="PF01498">
    <property type="entry name" value="HTH_Tnp_Tc3_2"/>
    <property type="match status" value="1"/>
</dbReference>
<feature type="domain" description="Transposase Tc1-like" evidence="1">
    <location>
        <begin position="304"/>
        <end position="375"/>
    </location>
</feature>
<keyword evidence="4" id="KW-1185">Reference proteome</keyword>
<proteinExistence type="predicted"/>
<protein>
    <recommendedName>
        <fullName evidence="1">Transposase Tc1-like domain-containing protein</fullName>
    </recommendedName>
</protein>
<dbReference type="OrthoDB" id="9996331at2759"/>
<dbReference type="Proteomes" id="UP000663828">
    <property type="component" value="Unassembled WGS sequence"/>
</dbReference>
<dbReference type="Proteomes" id="UP000663852">
    <property type="component" value="Unassembled WGS sequence"/>
</dbReference>
<accession>A0A815UDS4</accession>
<evidence type="ECO:0000313" key="3">
    <source>
        <dbReference type="EMBL" id="CAF1640486.1"/>
    </source>
</evidence>
<dbReference type="GO" id="GO:0015074">
    <property type="term" value="P:DNA integration"/>
    <property type="evidence" value="ECO:0007669"/>
    <property type="project" value="InterPro"/>
</dbReference>
<comment type="caution">
    <text evidence="2">The sequence shown here is derived from an EMBL/GenBank/DDBJ whole genome shotgun (WGS) entry which is preliminary data.</text>
</comment>
<dbReference type="GO" id="GO:0003677">
    <property type="term" value="F:DNA binding"/>
    <property type="evidence" value="ECO:0007669"/>
    <property type="project" value="InterPro"/>
</dbReference>
<dbReference type="GO" id="GO:0006313">
    <property type="term" value="P:DNA transposition"/>
    <property type="evidence" value="ECO:0007669"/>
    <property type="project" value="InterPro"/>
</dbReference>
<gene>
    <name evidence="2" type="ORF">EDS130_LOCUS43710</name>
    <name evidence="3" type="ORF">XAT740_LOCUS53228</name>
</gene>
<dbReference type="EMBL" id="CAJNOR010009041">
    <property type="protein sequence ID" value="CAF1640486.1"/>
    <property type="molecule type" value="Genomic_DNA"/>
</dbReference>
<dbReference type="InterPro" id="IPR002492">
    <property type="entry name" value="Transposase_Tc1-like"/>
</dbReference>
<evidence type="ECO:0000313" key="4">
    <source>
        <dbReference type="Proteomes" id="UP000663828"/>
    </source>
</evidence>
<organism evidence="2 5">
    <name type="scientific">Adineta ricciae</name>
    <name type="common">Rotifer</name>
    <dbReference type="NCBI Taxonomy" id="249248"/>
    <lineage>
        <taxon>Eukaryota</taxon>
        <taxon>Metazoa</taxon>
        <taxon>Spiralia</taxon>
        <taxon>Gnathifera</taxon>
        <taxon>Rotifera</taxon>
        <taxon>Eurotatoria</taxon>
        <taxon>Bdelloidea</taxon>
        <taxon>Adinetida</taxon>
        <taxon>Adinetidae</taxon>
        <taxon>Adineta</taxon>
    </lineage>
</organism>
<evidence type="ECO:0000313" key="5">
    <source>
        <dbReference type="Proteomes" id="UP000663852"/>
    </source>
</evidence>